<dbReference type="EMBL" id="FR687359">
    <property type="protein sequence ID" value="CBW74122.1"/>
    <property type="molecule type" value="Genomic_DNA"/>
</dbReference>
<dbReference type="PANTHER" id="PTHR34387:SF1">
    <property type="entry name" value="PERIPLASMIC IMMUNOGENIC PROTEIN"/>
    <property type="match status" value="1"/>
</dbReference>
<dbReference type="HOGENOM" id="CLU_086898_0_0_4"/>
<reference evidence="1 2" key="1">
    <citation type="journal article" date="2011" name="J. Bacteriol.">
        <title>Complete genome sequence of Burkholderia rhizoxinica, an endosymbiont of Rhizopus microsporus.</title>
        <authorList>
            <person name="Lackner G."/>
            <person name="Moebius N."/>
            <person name="Partida-Martinez L."/>
            <person name="Hertweck C."/>
        </authorList>
    </citation>
    <scope>NUCLEOTIDE SEQUENCE [LARGE SCALE GENOMIC DNA]</scope>
    <source>
        <strain evidence="2">DSM 19002 / CIP 109453 / HKI 454</strain>
    </source>
</reference>
<sequence length="268" mass="28309">MGCDGADNLVGSLRMINQSIPSRRLARRVRGIVAACALVSVPLTLSLAPGAALAQAAPVVQPSGVLSLSVEQSIDVQEDVVRITLFYEQEGQDAAALTRALNKHANDALRQARRDSNVTVQTGAFTIYPSTNHDGKIAAWRGRTEIVLESCDFGAASRLAGQLSNTMQVDNVAFSLSPQARRDAETKLTSGAIAAFRDQAQAAAQAFGYGGYTIREVRINRGAGGGPRPFMMMAAPARAEAKATAPLPIEAGKRMVTVDVSGSIQMTR</sequence>
<dbReference type="Pfam" id="PF04402">
    <property type="entry name" value="SIMPL"/>
    <property type="match status" value="1"/>
</dbReference>
<dbReference type="PANTHER" id="PTHR34387">
    <property type="entry name" value="SLR1258 PROTEIN"/>
    <property type="match status" value="1"/>
</dbReference>
<dbReference type="InterPro" id="IPR007497">
    <property type="entry name" value="SIMPL/DUF541"/>
</dbReference>
<name>E5AN41_MYCRK</name>
<dbReference type="Proteomes" id="UP000007437">
    <property type="component" value="Chromosome"/>
</dbReference>
<evidence type="ECO:0000313" key="2">
    <source>
        <dbReference type="Proteomes" id="UP000007437"/>
    </source>
</evidence>
<dbReference type="Gene3D" id="3.30.110.170">
    <property type="entry name" value="Protein of unknown function (DUF541), domain 1"/>
    <property type="match status" value="1"/>
</dbReference>
<organism evidence="1 2">
    <name type="scientific">Mycetohabitans rhizoxinica (strain DSM 19002 / CIP 109453 / HKI 454)</name>
    <name type="common">Paraburkholderia rhizoxinica</name>
    <dbReference type="NCBI Taxonomy" id="882378"/>
    <lineage>
        <taxon>Bacteria</taxon>
        <taxon>Pseudomonadati</taxon>
        <taxon>Pseudomonadota</taxon>
        <taxon>Betaproteobacteria</taxon>
        <taxon>Burkholderiales</taxon>
        <taxon>Burkholderiaceae</taxon>
        <taxon>Mycetohabitans</taxon>
    </lineage>
</organism>
<gene>
    <name evidence="1" type="ordered locus">RBRH_03144</name>
</gene>
<dbReference type="AlphaFoldDB" id="E5AN41"/>
<accession>E5AN41</accession>
<dbReference type="Gene3D" id="3.30.70.2970">
    <property type="entry name" value="Protein of unknown function (DUF541), domain 2"/>
    <property type="match status" value="1"/>
</dbReference>
<dbReference type="KEGG" id="brh:RBRH_03144"/>
<evidence type="ECO:0000313" key="1">
    <source>
        <dbReference type="EMBL" id="CBW74122.1"/>
    </source>
</evidence>
<dbReference type="eggNOG" id="COG3471">
    <property type="taxonomic scope" value="Bacteria"/>
</dbReference>
<dbReference type="InterPro" id="IPR052022">
    <property type="entry name" value="26kDa_periplasmic_antigen"/>
</dbReference>
<proteinExistence type="predicted"/>
<dbReference type="GO" id="GO:0006974">
    <property type="term" value="P:DNA damage response"/>
    <property type="evidence" value="ECO:0007669"/>
    <property type="project" value="TreeGrafter"/>
</dbReference>
<protein>
    <submittedName>
        <fullName evidence="1">Hypothetical exported protein</fullName>
    </submittedName>
</protein>
<dbReference type="STRING" id="882378.RBRH_03144"/>